<keyword evidence="1" id="KW-0472">Membrane</keyword>
<organism evidence="2 3">
    <name type="scientific">Lactobacillus crispatus</name>
    <dbReference type="NCBI Taxonomy" id="47770"/>
    <lineage>
        <taxon>Bacteria</taxon>
        <taxon>Bacillati</taxon>
        <taxon>Bacillota</taxon>
        <taxon>Bacilli</taxon>
        <taxon>Lactobacillales</taxon>
        <taxon>Lactobacillaceae</taxon>
        <taxon>Lactobacillus</taxon>
    </lineage>
</organism>
<keyword evidence="1" id="KW-0812">Transmembrane</keyword>
<reference evidence="2 3" key="1">
    <citation type="journal article" date="2016" name="Microbiology (Mosc.)">
        <title>Comparison of Lactobacillus crispatus isolates from Lactobacillus-dominated vaginal microbiomes with isolates from microbiomes containing bacterial vaginosis-associated bacteria.</title>
        <authorList>
            <person name="Abdelmaksoud A.A."/>
            <person name="Koparde V.N."/>
            <person name="Sheth N.U."/>
            <person name="Serrano M.G."/>
            <person name="Glascock A.L."/>
            <person name="Fettweis J.M."/>
            <person name="Strauss Iii J.F."/>
            <person name="Buck G.A."/>
            <person name="Jefferson K.K."/>
        </authorList>
    </citation>
    <scope>NUCLEOTIDE SEQUENCE [LARGE SCALE GENOMIC DNA]</scope>
    <source>
        <strain evidence="2 3">VMC3</strain>
    </source>
</reference>
<keyword evidence="1" id="KW-1133">Transmembrane helix</keyword>
<evidence type="ECO:0000313" key="3">
    <source>
        <dbReference type="Proteomes" id="UP000067598"/>
    </source>
</evidence>
<feature type="transmembrane region" description="Helical" evidence="1">
    <location>
        <begin position="205"/>
        <end position="229"/>
    </location>
</feature>
<feature type="transmembrane region" description="Helical" evidence="1">
    <location>
        <begin position="59"/>
        <end position="84"/>
    </location>
</feature>
<dbReference type="RefSeq" id="WP_060462372.1">
    <property type="nucleotide sequence ID" value="NZ_AP025162.1"/>
</dbReference>
<evidence type="ECO:0000256" key="1">
    <source>
        <dbReference type="SAM" id="Phobius"/>
    </source>
</evidence>
<name>A0A109DD73_9LACO</name>
<dbReference type="AlphaFoldDB" id="A0A109DD73"/>
<gene>
    <name evidence="2" type="ORF">AEL95_08385</name>
</gene>
<dbReference type="EMBL" id="LJGP01000036">
    <property type="protein sequence ID" value="KWU03287.1"/>
    <property type="molecule type" value="Genomic_DNA"/>
</dbReference>
<feature type="transmembrane region" description="Helical" evidence="1">
    <location>
        <begin position="249"/>
        <end position="267"/>
    </location>
</feature>
<comment type="caution">
    <text evidence="2">The sequence shown here is derived from an EMBL/GenBank/DDBJ whole genome shotgun (WGS) entry which is preliminary data.</text>
</comment>
<protein>
    <submittedName>
        <fullName evidence="2">ABC transporter permease</fullName>
    </submittedName>
</protein>
<feature type="transmembrane region" description="Helical" evidence="1">
    <location>
        <begin position="20"/>
        <end position="39"/>
    </location>
</feature>
<feature type="transmembrane region" description="Helical" evidence="1">
    <location>
        <begin position="117"/>
        <end position="139"/>
    </location>
</feature>
<sequence length="276" mass="30929">MTSFNTLFNRMFQEKSKSVYLIFLIQAFASLCFTIIGFVSENGTPEFVNGKDTSSVNVIVAFLAVFAVMMLITSFIADFVYWIISSIKNEKINRSQTWRLIPVTDTKFLLSNFGTAFLTYIWLGILEAVTIIVTLLPMLSDQDVRKAIGQASIHLSARDWQEMLASLGLIILIGYAWYAIVSLLNLASRSIIDFLPGGSSKVLTFIIRVVVIIAIIWILGHAASIIFSVLGEFSPFAVNNYDIDYATTLLQFLVFDVVITLIDIFLLNKFVEAKQN</sequence>
<dbReference type="PATRIC" id="fig|47770.28.peg.1151"/>
<evidence type="ECO:0000313" key="2">
    <source>
        <dbReference type="EMBL" id="KWU03287.1"/>
    </source>
</evidence>
<proteinExistence type="predicted"/>
<feature type="transmembrane region" description="Helical" evidence="1">
    <location>
        <begin position="163"/>
        <end position="184"/>
    </location>
</feature>
<dbReference type="Proteomes" id="UP000067598">
    <property type="component" value="Unassembled WGS sequence"/>
</dbReference>
<accession>A0A109DD73</accession>